<evidence type="ECO:0000313" key="3">
    <source>
        <dbReference type="RefSeq" id="XP_052127942.1"/>
    </source>
</evidence>
<feature type="region of interest" description="Disordered" evidence="1">
    <location>
        <begin position="1"/>
        <end position="61"/>
    </location>
</feature>
<protein>
    <submittedName>
        <fullName evidence="3">Uncharacterized protein LOC113213941</fullName>
    </submittedName>
</protein>
<dbReference type="Proteomes" id="UP000504606">
    <property type="component" value="Unplaced"/>
</dbReference>
<name>A0A9C6X2L7_FRAOC</name>
<sequence length="240" mass="26909">MAFDDAEAVQTARPVGKAGVTKTVRSGPYDKPTLKCTMKKEKSEQFEPNASSTPCPKRKLEPALTKDVIQSIYEQVLEKFADRQQEKNPQVSDPEPVEVMNEPDNLLVGDESSEKPVPVGNSLKARVCTITVVLIEEEEDEDSTDVSPLTVSKIGREYGITHDPNEWSMRAECGFNEKTLLQDFIKTNDVFNLSDKELPPMSKLIIKDSPTKKAKRYKTLYMKDNNGMKYPILFAAGDMD</sequence>
<dbReference type="KEGG" id="foc:113213941"/>
<keyword evidence="2" id="KW-1185">Reference proteome</keyword>
<organism evidence="2 3">
    <name type="scientific">Frankliniella occidentalis</name>
    <name type="common">Western flower thrips</name>
    <name type="synonym">Euthrips occidentalis</name>
    <dbReference type="NCBI Taxonomy" id="133901"/>
    <lineage>
        <taxon>Eukaryota</taxon>
        <taxon>Metazoa</taxon>
        <taxon>Ecdysozoa</taxon>
        <taxon>Arthropoda</taxon>
        <taxon>Hexapoda</taxon>
        <taxon>Insecta</taxon>
        <taxon>Pterygota</taxon>
        <taxon>Neoptera</taxon>
        <taxon>Paraneoptera</taxon>
        <taxon>Thysanoptera</taxon>
        <taxon>Terebrantia</taxon>
        <taxon>Thripoidea</taxon>
        <taxon>Thripidae</taxon>
        <taxon>Frankliniella</taxon>
    </lineage>
</organism>
<dbReference type="GeneID" id="113213941"/>
<reference evidence="3" key="1">
    <citation type="submission" date="2025-08" db="UniProtKB">
        <authorList>
            <consortium name="RefSeq"/>
        </authorList>
    </citation>
    <scope>IDENTIFICATION</scope>
    <source>
        <tissue evidence="3">Whole organism</tissue>
    </source>
</reference>
<proteinExistence type="predicted"/>
<evidence type="ECO:0000313" key="2">
    <source>
        <dbReference type="Proteomes" id="UP000504606"/>
    </source>
</evidence>
<dbReference type="RefSeq" id="XP_052127942.1">
    <property type="nucleotide sequence ID" value="XM_052271982.1"/>
</dbReference>
<accession>A0A9C6X2L7</accession>
<dbReference type="AlphaFoldDB" id="A0A9C6X2L7"/>
<gene>
    <name evidence="3" type="primary">LOC113213941</name>
</gene>
<evidence type="ECO:0000256" key="1">
    <source>
        <dbReference type="SAM" id="MobiDB-lite"/>
    </source>
</evidence>
<feature type="region of interest" description="Disordered" evidence="1">
    <location>
        <begin position="81"/>
        <end position="101"/>
    </location>
</feature>